<name>A0A284R234_ARMOS</name>
<dbReference type="EMBL" id="FUEG01000004">
    <property type="protein sequence ID" value="SJL02773.1"/>
    <property type="molecule type" value="Genomic_DNA"/>
</dbReference>
<dbReference type="Proteomes" id="UP000219338">
    <property type="component" value="Unassembled WGS sequence"/>
</dbReference>
<sequence>MLDHHFKILLANRSTPSNLLELSSSDTSLSTYRVRQLFRQGLKLAPFCEDLKGIFQDIWAYHEITTSTRLSVDRAFSVVVRSDVFAFRTTRCFVPEWRRESYLPP</sequence>
<evidence type="ECO:0000313" key="2">
    <source>
        <dbReference type="Proteomes" id="UP000219338"/>
    </source>
</evidence>
<accession>A0A284R234</accession>
<proteinExistence type="predicted"/>
<keyword evidence="2" id="KW-1185">Reference proteome</keyword>
<organism evidence="1 2">
    <name type="scientific">Armillaria ostoyae</name>
    <name type="common">Armillaria root rot fungus</name>
    <dbReference type="NCBI Taxonomy" id="47428"/>
    <lineage>
        <taxon>Eukaryota</taxon>
        <taxon>Fungi</taxon>
        <taxon>Dikarya</taxon>
        <taxon>Basidiomycota</taxon>
        <taxon>Agaricomycotina</taxon>
        <taxon>Agaricomycetes</taxon>
        <taxon>Agaricomycetidae</taxon>
        <taxon>Agaricales</taxon>
        <taxon>Marasmiineae</taxon>
        <taxon>Physalacriaceae</taxon>
        <taxon>Armillaria</taxon>
    </lineage>
</organism>
<dbReference type="AlphaFoldDB" id="A0A284R234"/>
<reference evidence="2" key="1">
    <citation type="journal article" date="2017" name="Nat. Ecol. Evol.">
        <title>Genome expansion and lineage-specific genetic innovations in the forest pathogenic fungi Armillaria.</title>
        <authorList>
            <person name="Sipos G."/>
            <person name="Prasanna A.N."/>
            <person name="Walter M.C."/>
            <person name="O'Connor E."/>
            <person name="Balint B."/>
            <person name="Krizsan K."/>
            <person name="Kiss B."/>
            <person name="Hess J."/>
            <person name="Varga T."/>
            <person name="Slot J."/>
            <person name="Riley R."/>
            <person name="Boka B."/>
            <person name="Rigling D."/>
            <person name="Barry K."/>
            <person name="Lee J."/>
            <person name="Mihaltcheva S."/>
            <person name="LaButti K."/>
            <person name="Lipzen A."/>
            <person name="Waldron R."/>
            <person name="Moloney N.M."/>
            <person name="Sperisen C."/>
            <person name="Kredics L."/>
            <person name="Vagvoelgyi C."/>
            <person name="Patrignani A."/>
            <person name="Fitzpatrick D."/>
            <person name="Nagy I."/>
            <person name="Doyle S."/>
            <person name="Anderson J.B."/>
            <person name="Grigoriev I.V."/>
            <person name="Gueldener U."/>
            <person name="Muensterkoetter M."/>
            <person name="Nagy L.G."/>
        </authorList>
    </citation>
    <scope>NUCLEOTIDE SEQUENCE [LARGE SCALE GENOMIC DNA]</scope>
    <source>
        <strain evidence="2">C18/9</strain>
    </source>
</reference>
<gene>
    <name evidence="1" type="ORF">ARMOST_06109</name>
</gene>
<evidence type="ECO:0000313" key="1">
    <source>
        <dbReference type="EMBL" id="SJL02773.1"/>
    </source>
</evidence>
<protein>
    <submittedName>
        <fullName evidence="1">Uncharacterized protein</fullName>
    </submittedName>
</protein>